<dbReference type="AlphaFoldDB" id="A0A8T0BMJ8"/>
<comment type="similarity">
    <text evidence="2">Belongs to the MS4A family.</text>
</comment>
<feature type="transmembrane region" description="Helical" evidence="6">
    <location>
        <begin position="116"/>
        <end position="140"/>
    </location>
</feature>
<accession>A0A8T0BMJ8</accession>
<feature type="transmembrane region" description="Helical" evidence="6">
    <location>
        <begin position="174"/>
        <end position="194"/>
    </location>
</feature>
<organism evidence="7 8">
    <name type="scientific">Silurus meridionalis</name>
    <name type="common">Southern catfish</name>
    <name type="synonym">Silurus soldatovi meridionalis</name>
    <dbReference type="NCBI Taxonomy" id="175797"/>
    <lineage>
        <taxon>Eukaryota</taxon>
        <taxon>Metazoa</taxon>
        <taxon>Chordata</taxon>
        <taxon>Craniata</taxon>
        <taxon>Vertebrata</taxon>
        <taxon>Euteleostomi</taxon>
        <taxon>Actinopterygii</taxon>
        <taxon>Neopterygii</taxon>
        <taxon>Teleostei</taxon>
        <taxon>Ostariophysi</taxon>
        <taxon>Siluriformes</taxon>
        <taxon>Siluridae</taxon>
        <taxon>Silurus</taxon>
    </lineage>
</organism>
<keyword evidence="3 6" id="KW-0812">Transmembrane</keyword>
<comment type="caution">
    <text evidence="7">The sequence shown here is derived from an EMBL/GenBank/DDBJ whole genome shotgun (WGS) entry which is preliminary data.</text>
</comment>
<dbReference type="PANTHER" id="PTHR23320">
    <property type="entry name" value="MEMBRANE-SPANNING 4-DOMAINS SUBFAMILY A MS4A -RELATED"/>
    <property type="match status" value="1"/>
</dbReference>
<dbReference type="PANTHER" id="PTHR23320:SF128">
    <property type="entry name" value="MEMBRANE-SPANNING 4-DOMAINS SUBFAMILY A MEMBER 4A"/>
    <property type="match status" value="1"/>
</dbReference>
<dbReference type="EMBL" id="JABFDY010000004">
    <property type="protein sequence ID" value="KAF7708512.1"/>
    <property type="molecule type" value="Genomic_DNA"/>
</dbReference>
<protein>
    <recommendedName>
        <fullName evidence="9">Membrane-spanning 4-domains subfamily A member 4A-like</fullName>
    </recommendedName>
</protein>
<comment type="subcellular location">
    <subcellularLocation>
        <location evidence="1">Membrane</location>
        <topology evidence="1">Multi-pass membrane protein</topology>
    </subcellularLocation>
</comment>
<evidence type="ECO:0000256" key="5">
    <source>
        <dbReference type="ARBA" id="ARBA00023136"/>
    </source>
</evidence>
<dbReference type="InterPro" id="IPR030417">
    <property type="entry name" value="MS4A"/>
</dbReference>
<feature type="transmembrane region" description="Helical" evidence="6">
    <location>
        <begin position="86"/>
        <end position="104"/>
    </location>
</feature>
<evidence type="ECO:0008006" key="9">
    <source>
        <dbReference type="Google" id="ProtNLM"/>
    </source>
</evidence>
<dbReference type="Pfam" id="PF04103">
    <property type="entry name" value="CD20"/>
    <property type="match status" value="1"/>
</dbReference>
<proteinExistence type="inferred from homology"/>
<evidence type="ECO:0000256" key="1">
    <source>
        <dbReference type="ARBA" id="ARBA00004141"/>
    </source>
</evidence>
<sequence length="233" mass="24984">MASSVNIDAHGVRVMTQTIPLQNPEPTQCFSEKKDNKTKLSEVPYMTKMFLKGEPVALGTVQIMVGIVMIGIGAISWFTQTLYGEIPVGLGLSFIISGSVTLGAHKGTSSPVIKSVIALNIISALLAISAVCYFCFAFTIEPKFSACQQGEIRYYDCQYVTIRLMNLLIAVKGILLGLSVFGACVCTTTVVFSCKARKPLCATKWQVVGVQSNSSSKEALLNSEVASPPLCDP</sequence>
<feature type="transmembrane region" description="Helical" evidence="6">
    <location>
        <begin position="56"/>
        <end position="80"/>
    </location>
</feature>
<keyword evidence="5 6" id="KW-0472">Membrane</keyword>
<name>A0A8T0BMJ8_SILME</name>
<evidence type="ECO:0000313" key="7">
    <source>
        <dbReference type="EMBL" id="KAF7708512.1"/>
    </source>
</evidence>
<dbReference type="OrthoDB" id="10071849at2759"/>
<evidence type="ECO:0000256" key="2">
    <source>
        <dbReference type="ARBA" id="ARBA00009565"/>
    </source>
</evidence>
<evidence type="ECO:0000256" key="3">
    <source>
        <dbReference type="ARBA" id="ARBA00022692"/>
    </source>
</evidence>
<reference evidence="7" key="1">
    <citation type="submission" date="2020-08" db="EMBL/GenBank/DDBJ databases">
        <title>Chromosome-level assembly of Southern catfish (Silurus meridionalis) provides insights into visual adaptation to the nocturnal and benthic lifestyles.</title>
        <authorList>
            <person name="Zhang Y."/>
            <person name="Wang D."/>
            <person name="Peng Z."/>
        </authorList>
    </citation>
    <scope>NUCLEOTIDE SEQUENCE</scope>
    <source>
        <strain evidence="7">SWU-2019-XX</strain>
        <tissue evidence="7">Muscle</tissue>
    </source>
</reference>
<evidence type="ECO:0000313" key="8">
    <source>
        <dbReference type="Proteomes" id="UP000606274"/>
    </source>
</evidence>
<evidence type="ECO:0000256" key="4">
    <source>
        <dbReference type="ARBA" id="ARBA00022989"/>
    </source>
</evidence>
<gene>
    <name evidence="7" type="ORF">HF521_017569</name>
</gene>
<keyword evidence="4 6" id="KW-1133">Transmembrane helix</keyword>
<evidence type="ECO:0000256" key="6">
    <source>
        <dbReference type="SAM" id="Phobius"/>
    </source>
</evidence>
<dbReference type="InterPro" id="IPR007237">
    <property type="entry name" value="CD20-like"/>
</dbReference>
<dbReference type="Proteomes" id="UP000606274">
    <property type="component" value="Unassembled WGS sequence"/>
</dbReference>
<dbReference type="GO" id="GO:0016020">
    <property type="term" value="C:membrane"/>
    <property type="evidence" value="ECO:0007669"/>
    <property type="project" value="UniProtKB-SubCell"/>
</dbReference>
<keyword evidence="8" id="KW-1185">Reference proteome</keyword>